<keyword evidence="9 13" id="KW-0350">Heme biosynthesis</keyword>
<evidence type="ECO:0000256" key="9">
    <source>
        <dbReference type="ARBA" id="ARBA00023133"/>
    </source>
</evidence>
<evidence type="ECO:0000256" key="8">
    <source>
        <dbReference type="ARBA" id="ARBA00023004"/>
    </source>
</evidence>
<dbReference type="PANTHER" id="PTHR23289:SF2">
    <property type="entry name" value="CYTOCHROME C OXIDASE ASSEMBLY PROTEIN COX15 HOMOLOG"/>
    <property type="match status" value="1"/>
</dbReference>
<dbReference type="GO" id="GO:0120547">
    <property type="term" value="F:heme A synthase activity"/>
    <property type="evidence" value="ECO:0007669"/>
    <property type="project" value="UniProtKB-EC"/>
</dbReference>
<dbReference type="Proteomes" id="UP000272010">
    <property type="component" value="Chromosome"/>
</dbReference>
<dbReference type="AlphaFoldDB" id="A0A386UK99"/>
<keyword evidence="6 13" id="KW-1133">Transmembrane helix</keyword>
<feature type="transmembrane region" description="Helical" evidence="13">
    <location>
        <begin position="363"/>
        <end position="380"/>
    </location>
</feature>
<dbReference type="UniPathway" id="UPA00269">
    <property type="reaction ID" value="UER00713"/>
</dbReference>
<feature type="transmembrane region" description="Helical" evidence="13">
    <location>
        <begin position="242"/>
        <end position="266"/>
    </location>
</feature>
<dbReference type="EC" id="1.17.99.9" evidence="13"/>
<evidence type="ECO:0000256" key="3">
    <source>
        <dbReference type="ARBA" id="ARBA00022475"/>
    </source>
</evidence>
<dbReference type="GO" id="GO:0046872">
    <property type="term" value="F:metal ion binding"/>
    <property type="evidence" value="ECO:0007669"/>
    <property type="project" value="UniProtKB-KW"/>
</dbReference>
<dbReference type="GO" id="GO:0005886">
    <property type="term" value="C:plasma membrane"/>
    <property type="evidence" value="ECO:0007669"/>
    <property type="project" value="UniProtKB-SubCell"/>
</dbReference>
<evidence type="ECO:0000256" key="7">
    <source>
        <dbReference type="ARBA" id="ARBA00023002"/>
    </source>
</evidence>
<dbReference type="GO" id="GO:0006784">
    <property type="term" value="P:heme A biosynthetic process"/>
    <property type="evidence" value="ECO:0007669"/>
    <property type="project" value="UniProtKB-UniRule"/>
</dbReference>
<protein>
    <recommendedName>
        <fullName evidence="13">Heme A synthase</fullName>
        <shortName evidence="13">HAS</shortName>
        <ecNumber evidence="13">1.17.99.9</ecNumber>
    </recommendedName>
    <alternativeName>
        <fullName evidence="13">Cytochrome aa3-controlling protein</fullName>
    </alternativeName>
</protein>
<evidence type="ECO:0000256" key="4">
    <source>
        <dbReference type="ARBA" id="ARBA00022692"/>
    </source>
</evidence>
<reference evidence="16" key="1">
    <citation type="submission" date="2018-07" db="EMBL/GenBank/DDBJ databases">
        <title>Genome Structure of the Opportunistic Pathogen Paracoccus yeei (Alphaproteobacteria) and Identification of Putative Virulence Factors.</title>
        <authorList>
            <person name="Lasek R."/>
            <person name="Szuplewska M."/>
            <person name="Mitura M."/>
            <person name="Decewicz P."/>
            <person name="Chmielowska C."/>
            <person name="Pawlot A."/>
            <person name="Sentkowska D."/>
            <person name="Czarnecki J."/>
            <person name="Bartosik D."/>
        </authorList>
    </citation>
    <scope>NUCLEOTIDE SEQUENCE [LARGE SCALE GENOMIC DNA]</scope>
    <source>
        <strain evidence="16">CCUG 32053</strain>
    </source>
</reference>
<comment type="catalytic activity">
    <reaction evidence="12">
        <text>Fe(II)-heme o + 2 A + H2O = Fe(II)-heme a + 2 AH2</text>
        <dbReference type="Rhea" id="RHEA:63388"/>
        <dbReference type="ChEBI" id="CHEBI:13193"/>
        <dbReference type="ChEBI" id="CHEBI:15377"/>
        <dbReference type="ChEBI" id="CHEBI:17499"/>
        <dbReference type="ChEBI" id="CHEBI:60530"/>
        <dbReference type="ChEBI" id="CHEBI:61715"/>
        <dbReference type="EC" id="1.17.99.9"/>
    </reaction>
    <physiologicalReaction direction="left-to-right" evidence="12">
        <dbReference type="Rhea" id="RHEA:63389"/>
    </physiologicalReaction>
</comment>
<evidence type="ECO:0000256" key="12">
    <source>
        <dbReference type="ARBA" id="ARBA00048044"/>
    </source>
</evidence>
<proteinExistence type="inferred from homology"/>
<dbReference type="InterPro" id="IPR023754">
    <property type="entry name" value="HemeA_Synthase_type2"/>
</dbReference>
<sequence length="399" mass="43853">MNSGRDRAKVAPKGKEADMARRPVFQEVTETTPRATPPQGGMIDQGHRGARGAIRAWLVVLFVLVVAMIALGGATRLTGSGLSITEWKPVTGAIPPMDQAAWAAEFDKYQRIPQFRLENPDMDLAGFKQIYWWEWSHRLLGRLIGLVWAAGFLVFLATRRIPTGWTPRLLLLGALGGLQGAIGWWMVHSGLSGDMVRVASYRLATHLGLAFAILGLIAWYALSLSRPEAALLRARRAGEAKLFSMTTGLMHLAFVQILIGALVAGIDAGRMYTGWPRMGGEWIPSALWDAALGWRNFFENPALVQFVHRMVAYLLAIFAVVVFLRGRRSPHPVTRGAYAAMIAAVAVQVFLGIMNVIHASPLPLALAHQLGAVALFTLILRARHHARYPYETSVRGTIR</sequence>
<comment type="subcellular location">
    <subcellularLocation>
        <location evidence="13">Cell membrane</location>
        <topology evidence="13">Multi-pass membrane protein</topology>
    </subcellularLocation>
    <subcellularLocation>
        <location evidence="2">Membrane</location>
        <topology evidence="2">Multi-pass membrane protein</topology>
    </subcellularLocation>
</comment>
<feature type="transmembrane region" description="Helical" evidence="13">
    <location>
        <begin position="336"/>
        <end position="357"/>
    </location>
</feature>
<dbReference type="HAMAP" id="MF_01665">
    <property type="entry name" value="HemeA_synth_type2"/>
    <property type="match status" value="1"/>
</dbReference>
<keyword evidence="5 13" id="KW-0479">Metal-binding</keyword>
<name>A0A386UK99_9RHOB</name>
<evidence type="ECO:0000256" key="14">
    <source>
        <dbReference type="SAM" id="MobiDB-lite"/>
    </source>
</evidence>
<comment type="pathway">
    <text evidence="11 13">Porphyrin-containing compound metabolism; heme A biosynthesis; heme A from heme O: step 1/1.</text>
</comment>
<feature type="transmembrane region" description="Helical" evidence="13">
    <location>
        <begin position="139"/>
        <end position="157"/>
    </location>
</feature>
<comment type="subunit">
    <text evidence="13">Interacts with CtaB.</text>
</comment>
<evidence type="ECO:0000256" key="1">
    <source>
        <dbReference type="ARBA" id="ARBA00001970"/>
    </source>
</evidence>
<dbReference type="PANTHER" id="PTHR23289">
    <property type="entry name" value="CYTOCHROME C OXIDASE ASSEMBLY PROTEIN COX15"/>
    <property type="match status" value="1"/>
</dbReference>
<comment type="similarity">
    <text evidence="13">Belongs to the COX15/CtaA family. Type 2 subfamily.</text>
</comment>
<feature type="compositionally biased region" description="Basic and acidic residues" evidence="14">
    <location>
        <begin position="1"/>
        <end position="21"/>
    </location>
</feature>
<dbReference type="GO" id="GO:0016653">
    <property type="term" value="F:oxidoreductase activity, acting on NAD(P)H, heme protein as acceptor"/>
    <property type="evidence" value="ECO:0007669"/>
    <property type="project" value="TreeGrafter"/>
</dbReference>
<evidence type="ECO:0000256" key="5">
    <source>
        <dbReference type="ARBA" id="ARBA00022723"/>
    </source>
</evidence>
<organism evidence="15 16">
    <name type="scientific">Paracoccus yeei</name>
    <dbReference type="NCBI Taxonomy" id="147645"/>
    <lineage>
        <taxon>Bacteria</taxon>
        <taxon>Pseudomonadati</taxon>
        <taxon>Pseudomonadota</taxon>
        <taxon>Alphaproteobacteria</taxon>
        <taxon>Rhodobacterales</taxon>
        <taxon>Paracoccaceae</taxon>
        <taxon>Paracoccus</taxon>
    </lineage>
</organism>
<evidence type="ECO:0000256" key="6">
    <source>
        <dbReference type="ARBA" id="ARBA00022989"/>
    </source>
</evidence>
<comment type="cofactor">
    <cofactor evidence="1 13">
        <name>heme b</name>
        <dbReference type="ChEBI" id="CHEBI:60344"/>
    </cofactor>
</comment>
<feature type="binding site" description="axial binding residue" evidence="13">
    <location>
        <position position="368"/>
    </location>
    <ligand>
        <name>heme</name>
        <dbReference type="ChEBI" id="CHEBI:30413"/>
    </ligand>
    <ligandPart>
        <name>Fe</name>
        <dbReference type="ChEBI" id="CHEBI:18248"/>
    </ligandPart>
</feature>
<dbReference type="Pfam" id="PF02628">
    <property type="entry name" value="COX15-CtaA"/>
    <property type="match status" value="1"/>
</dbReference>
<feature type="region of interest" description="Disordered" evidence="14">
    <location>
        <begin position="1"/>
        <end position="45"/>
    </location>
</feature>
<gene>
    <name evidence="13" type="primary">ctaA</name>
    <name evidence="15" type="ORF">PY32053_01485</name>
</gene>
<keyword evidence="7 13" id="KW-0560">Oxidoreductase</keyword>
<keyword evidence="4 13" id="KW-0812">Transmembrane</keyword>
<dbReference type="EMBL" id="CP031078">
    <property type="protein sequence ID" value="AYF01115.1"/>
    <property type="molecule type" value="Genomic_DNA"/>
</dbReference>
<evidence type="ECO:0000313" key="16">
    <source>
        <dbReference type="Proteomes" id="UP000272010"/>
    </source>
</evidence>
<evidence type="ECO:0000256" key="11">
    <source>
        <dbReference type="ARBA" id="ARBA00044501"/>
    </source>
</evidence>
<dbReference type="InterPro" id="IPR003780">
    <property type="entry name" value="COX15/CtaA_fam"/>
</dbReference>
<keyword evidence="10 13" id="KW-0472">Membrane</keyword>
<accession>A0A386UK99</accession>
<comment type="function">
    <text evidence="13">Catalyzes the conversion of heme O to heme A by two successive hydroxylations of the methyl group at C8. The first hydroxylation forms heme I, the second hydroxylation results in an unstable dihydroxymethyl group, which spontaneously dehydrates, resulting in the formyl group of heme A.</text>
</comment>
<feature type="transmembrane region" description="Helical" evidence="13">
    <location>
        <begin position="199"/>
        <end position="222"/>
    </location>
</feature>
<feature type="binding site" description="axial binding residue" evidence="13">
    <location>
        <position position="308"/>
    </location>
    <ligand>
        <name>heme</name>
        <dbReference type="ChEBI" id="CHEBI:30413"/>
    </ligand>
    <ligandPart>
        <name>Fe</name>
        <dbReference type="ChEBI" id="CHEBI:18248"/>
    </ligandPart>
</feature>
<feature type="transmembrane region" description="Helical" evidence="13">
    <location>
        <begin position="56"/>
        <end position="74"/>
    </location>
</feature>
<dbReference type="InterPro" id="IPR054616">
    <property type="entry name" value="HemA_synt_rhodobact"/>
</dbReference>
<evidence type="ECO:0000256" key="10">
    <source>
        <dbReference type="ARBA" id="ARBA00023136"/>
    </source>
</evidence>
<dbReference type="NCBIfam" id="NF045570">
    <property type="entry name" value="HemSynCtaAAlphapr"/>
    <property type="match status" value="1"/>
</dbReference>
<evidence type="ECO:0000256" key="13">
    <source>
        <dbReference type="HAMAP-Rule" id="MF_01665"/>
    </source>
</evidence>
<evidence type="ECO:0000256" key="2">
    <source>
        <dbReference type="ARBA" id="ARBA00004141"/>
    </source>
</evidence>
<evidence type="ECO:0000313" key="15">
    <source>
        <dbReference type="EMBL" id="AYF01115.1"/>
    </source>
</evidence>
<keyword evidence="8 13" id="KW-0408">Iron</keyword>
<feature type="transmembrane region" description="Helical" evidence="13">
    <location>
        <begin position="169"/>
        <end position="187"/>
    </location>
</feature>
<keyword evidence="3 13" id="KW-1003">Cell membrane</keyword>
<feature type="transmembrane region" description="Helical" evidence="13">
    <location>
        <begin position="306"/>
        <end position="324"/>
    </location>
</feature>